<sequence>MALLLSTRAGAVQLATSSWIPVVAPDMLIRTATVWRNAADGRSRDAQFLFVCLFPGRSAAASDIILTRDLFSFSTARSMAAVNAIRRAPSHDSDDVHAPAAARSLSAGTRRPARSLLSIFYPFQWRRSGRHTDEAIFLMCR</sequence>
<dbReference type="EMBL" id="BT065605">
    <property type="protein sequence ID" value="ACN31481.1"/>
    <property type="molecule type" value="mRNA"/>
</dbReference>
<reference evidence="1" key="1">
    <citation type="journal article" date="2009" name="PLoS Genet.">
        <title>Sequencing, mapping, and analysis of 27,455 maize full-length cDNAs.</title>
        <authorList>
            <person name="Soderlund C."/>
            <person name="Descour A."/>
            <person name="Kudrna D."/>
            <person name="Bomhoff M."/>
            <person name="Boyd L."/>
            <person name="Currie J."/>
            <person name="Angelova A."/>
            <person name="Collura K."/>
            <person name="Wissotski M."/>
            <person name="Ashley E."/>
            <person name="Morrow D."/>
            <person name="Fernandes J."/>
            <person name="Walbot V."/>
            <person name="Yu Y."/>
        </authorList>
    </citation>
    <scope>NUCLEOTIDE SEQUENCE</scope>
    <source>
        <strain evidence="1">B73</strain>
    </source>
</reference>
<protein>
    <submittedName>
        <fullName evidence="1">Uncharacterized protein</fullName>
    </submittedName>
</protein>
<dbReference type="HOGENOM" id="CLU_1828153_0_0_1"/>
<name>C0PBD6_MAIZE</name>
<dbReference type="AlphaFoldDB" id="C0PBD6"/>
<accession>C0PBD6</accession>
<evidence type="ECO:0000313" key="1">
    <source>
        <dbReference type="EMBL" id="ACN31481.1"/>
    </source>
</evidence>
<proteinExistence type="evidence at transcript level"/>
<organism evidence="1">
    <name type="scientific">Zea mays</name>
    <name type="common">Maize</name>
    <dbReference type="NCBI Taxonomy" id="4577"/>
    <lineage>
        <taxon>Eukaryota</taxon>
        <taxon>Viridiplantae</taxon>
        <taxon>Streptophyta</taxon>
        <taxon>Embryophyta</taxon>
        <taxon>Tracheophyta</taxon>
        <taxon>Spermatophyta</taxon>
        <taxon>Magnoliopsida</taxon>
        <taxon>Liliopsida</taxon>
        <taxon>Poales</taxon>
        <taxon>Poaceae</taxon>
        <taxon>PACMAD clade</taxon>
        <taxon>Panicoideae</taxon>
        <taxon>Andropogonodae</taxon>
        <taxon>Andropogoneae</taxon>
        <taxon>Tripsacinae</taxon>
        <taxon>Zea</taxon>
    </lineage>
</organism>